<gene>
    <name evidence="2" type="ORF">BO99DRAFT_132998</name>
</gene>
<accession>A0A2V5I6Q7</accession>
<dbReference type="OMA" id="YNDQIEH"/>
<organism evidence="2 3">
    <name type="scientific">Aspergillus violaceofuscus (strain CBS 115571)</name>
    <dbReference type="NCBI Taxonomy" id="1450538"/>
    <lineage>
        <taxon>Eukaryota</taxon>
        <taxon>Fungi</taxon>
        <taxon>Dikarya</taxon>
        <taxon>Ascomycota</taxon>
        <taxon>Pezizomycotina</taxon>
        <taxon>Eurotiomycetes</taxon>
        <taxon>Eurotiomycetidae</taxon>
        <taxon>Eurotiales</taxon>
        <taxon>Aspergillaceae</taxon>
        <taxon>Aspergillus</taxon>
    </lineage>
</organism>
<feature type="compositionally biased region" description="Basic and acidic residues" evidence="1">
    <location>
        <begin position="494"/>
        <end position="512"/>
    </location>
</feature>
<dbReference type="EMBL" id="KZ825131">
    <property type="protein sequence ID" value="PYI19767.1"/>
    <property type="molecule type" value="Genomic_DNA"/>
</dbReference>
<dbReference type="AlphaFoldDB" id="A0A2V5I6Q7"/>
<feature type="region of interest" description="Disordered" evidence="1">
    <location>
        <begin position="494"/>
        <end position="530"/>
    </location>
</feature>
<protein>
    <submittedName>
        <fullName evidence="2">Uncharacterized protein</fullName>
    </submittedName>
</protein>
<feature type="region of interest" description="Disordered" evidence="1">
    <location>
        <begin position="1"/>
        <end position="33"/>
    </location>
</feature>
<proteinExistence type="predicted"/>
<feature type="compositionally biased region" description="Polar residues" evidence="1">
    <location>
        <begin position="411"/>
        <end position="426"/>
    </location>
</feature>
<evidence type="ECO:0000313" key="3">
    <source>
        <dbReference type="Proteomes" id="UP000249829"/>
    </source>
</evidence>
<evidence type="ECO:0000256" key="1">
    <source>
        <dbReference type="SAM" id="MobiDB-lite"/>
    </source>
</evidence>
<dbReference type="STRING" id="1450538.A0A2V5I6Q7"/>
<feature type="region of interest" description="Disordered" evidence="1">
    <location>
        <begin position="319"/>
        <end position="382"/>
    </location>
</feature>
<evidence type="ECO:0000313" key="2">
    <source>
        <dbReference type="EMBL" id="PYI19767.1"/>
    </source>
</evidence>
<dbReference type="Proteomes" id="UP000249829">
    <property type="component" value="Unassembled WGS sequence"/>
</dbReference>
<feature type="compositionally biased region" description="Low complexity" evidence="1">
    <location>
        <begin position="12"/>
        <end position="21"/>
    </location>
</feature>
<name>A0A2V5I6Q7_ASPV1</name>
<feature type="region of interest" description="Disordered" evidence="1">
    <location>
        <begin position="404"/>
        <end position="432"/>
    </location>
</feature>
<reference evidence="2 3" key="1">
    <citation type="submission" date="2018-02" db="EMBL/GenBank/DDBJ databases">
        <title>The genomes of Aspergillus section Nigri reveals drivers in fungal speciation.</title>
        <authorList>
            <consortium name="DOE Joint Genome Institute"/>
            <person name="Vesth T.C."/>
            <person name="Nybo J."/>
            <person name="Theobald S."/>
            <person name="Brandl J."/>
            <person name="Frisvad J.C."/>
            <person name="Nielsen K.F."/>
            <person name="Lyhne E.K."/>
            <person name="Kogle M.E."/>
            <person name="Kuo A."/>
            <person name="Riley R."/>
            <person name="Clum A."/>
            <person name="Nolan M."/>
            <person name="Lipzen A."/>
            <person name="Salamov A."/>
            <person name="Henrissat B."/>
            <person name="Wiebenga A."/>
            <person name="De vries R.P."/>
            <person name="Grigoriev I.V."/>
            <person name="Mortensen U.H."/>
            <person name="Andersen M.R."/>
            <person name="Baker S.E."/>
        </authorList>
    </citation>
    <scope>NUCLEOTIDE SEQUENCE [LARGE SCALE GENOMIC DNA]</scope>
    <source>
        <strain evidence="2 3">CBS 115571</strain>
    </source>
</reference>
<keyword evidence="3" id="KW-1185">Reference proteome</keyword>
<feature type="region of interest" description="Disordered" evidence="1">
    <location>
        <begin position="611"/>
        <end position="630"/>
    </location>
</feature>
<sequence length="630" mass="70515">MAGVVAKRGNQAASGAGAPSPGRGGCIASGQRHTGQFSLHPIPELQGPFEESIAETRHTAQWDSVELDAQTRRRDLLETPQYERLCGRKWRQRADERYHPLWKLTAQMSFGVHLLVRGLAKSDLEVLRILQSHVDEVDGFLGRTAEDFSIIQLDVRTRIQYLSLPLENLDVFDEMLGDRSFRLSITDYNERIEHAITRFTIAVQDALKDIKKGREAIGALWRYLFKSANENGPMPGRMVAIYNAMLSNAEGWKNAFSELQRKGVALQYALGQLGLAITEMQRRVGVASRKSVVSFAQRSNRLLRGRSLKERVSEKDLSVGTCSPISSKPLPRVPDLPQSAPTVWPNERRRLMQKSVPNLRAAGRSTEESASQMMDRATSVGEVTDRKASKVFVPSIRRNVVTLSKFKSKPTEPQDQSVQRPSTAPSKASRARSISMDHLKFLHKSRKREGELAPAPAEQPPMPHVSLRREMMKAQLLHFFRSDRVQDAWETAARNEKEATVENSSELKKDGPWSKFQIASSKNNGAAHEAHPDIHEPASAEDMAWLPKKDSETLNTYSLKPKPNTAPRFHLFPAQTSLPQEMKALKIRGTTNESLRKQKEPLQPAITALPSILGPEAQKADLHRSPAAQQ</sequence>